<evidence type="ECO:0000256" key="2">
    <source>
        <dbReference type="SAM" id="SignalP"/>
    </source>
</evidence>
<protein>
    <recommendedName>
        <fullName evidence="5">Cell wall-binding repeat-containing protein</fullName>
    </recommendedName>
</protein>
<feature type="signal peptide" evidence="2">
    <location>
        <begin position="1"/>
        <end position="20"/>
    </location>
</feature>
<comment type="caution">
    <text evidence="3">The sequence shown here is derived from an EMBL/GenBank/DDBJ whole genome shotgun (WGS) entry which is preliminary data.</text>
</comment>
<proteinExistence type="predicted"/>
<dbReference type="OrthoDB" id="9812120at2"/>
<sequence length="568" mass="58027">MRRRALLVPVAALVLAGCTAADGGTTTETTTSPPPPAASELVGPGETAVLGTDDPAELARQSVETFFAAAPVVVLTTGDAVLPAASAAVALGVPVLLDGDDATVGADLERLHPEAVLTMGTADVPDGADVAAVAAPADPAALGELLGVALAAGEPVAEAGEVAAVAGLDPDAPTYLTRAGEGAPGPAGEAAVPAEPAPSQDAPAPAEGAPSQDAAPTLPPTTRPTPAAEGVVVMSTGDPAQAAAVANARSAGARVQLVPNGDPRATSETVQATAANAPDVVVGLGTAFGDAGTLAWRAATAATGAELPGGGQLALPGKTYVALYGHPGSRALGVLGEQDAPATVERAQAHAEAYRPLTDTTVVPALEIIATVASGGPGDDGNYSSEASVEQLRPLVELAHEHGQYVVLDLQPGRTDFLTQAKRYEELLKMPNVGLALDPEWRLRPDQVHLRQIGQVDVAEVNQVVGWLADLTRANRLPQKILVLHQFQVRMIPGVDGVDQSRSELAVLIHADGQGSQPAKAGTWRTLHANAPSIRWWGWKNFYDEDSPMLTPEQTMQVQPTPNFISYQ</sequence>
<keyword evidence="2" id="KW-0732">Signal</keyword>
<evidence type="ECO:0000313" key="3">
    <source>
        <dbReference type="EMBL" id="KAE8764238.1"/>
    </source>
</evidence>
<dbReference type="AlphaFoldDB" id="A0A7J5UPA1"/>
<evidence type="ECO:0008006" key="5">
    <source>
        <dbReference type="Google" id="ProtNLM"/>
    </source>
</evidence>
<accession>A0A7J5UPA1</accession>
<dbReference type="RefSeq" id="WP_152200775.1">
    <property type="nucleotide sequence ID" value="NZ_VUKF01000005.1"/>
</dbReference>
<name>A0A7J5UPA1_9MICO</name>
<feature type="region of interest" description="Disordered" evidence="1">
    <location>
        <begin position="175"/>
        <end position="227"/>
    </location>
</feature>
<feature type="compositionally biased region" description="Low complexity" evidence="1">
    <location>
        <begin position="179"/>
        <end position="198"/>
    </location>
</feature>
<evidence type="ECO:0000313" key="4">
    <source>
        <dbReference type="Proteomes" id="UP000451860"/>
    </source>
</evidence>
<evidence type="ECO:0000256" key="1">
    <source>
        <dbReference type="SAM" id="MobiDB-lite"/>
    </source>
</evidence>
<keyword evidence="4" id="KW-1185">Reference proteome</keyword>
<feature type="chain" id="PRO_5039539663" description="Cell wall-binding repeat-containing protein" evidence="2">
    <location>
        <begin position="21"/>
        <end position="568"/>
    </location>
</feature>
<gene>
    <name evidence="3" type="ORF">GB883_10145</name>
</gene>
<reference evidence="3 4" key="1">
    <citation type="submission" date="2019-10" db="EMBL/GenBank/DDBJ databases">
        <title>Georgenia wutianyii sp. nov. and Georgenia yuyongxinii sp. nov. isolated from plateau pika (Ochotona curzoniae) in the Qinghai-Tibet plateau of China.</title>
        <authorList>
            <person name="Tian Z."/>
        </authorList>
    </citation>
    <scope>NUCLEOTIDE SEQUENCE [LARGE SCALE GENOMIC DNA]</scope>
    <source>
        <strain evidence="3 4">DSM 21501</strain>
    </source>
</reference>
<dbReference type="PROSITE" id="PS51257">
    <property type="entry name" value="PROKAR_LIPOPROTEIN"/>
    <property type="match status" value="1"/>
</dbReference>
<dbReference type="EMBL" id="WHJE01000039">
    <property type="protein sequence ID" value="KAE8764238.1"/>
    <property type="molecule type" value="Genomic_DNA"/>
</dbReference>
<dbReference type="Proteomes" id="UP000451860">
    <property type="component" value="Unassembled WGS sequence"/>
</dbReference>
<organism evidence="3 4">
    <name type="scientific">Georgenia thermotolerans</name>
    <dbReference type="NCBI Taxonomy" id="527326"/>
    <lineage>
        <taxon>Bacteria</taxon>
        <taxon>Bacillati</taxon>
        <taxon>Actinomycetota</taxon>
        <taxon>Actinomycetes</taxon>
        <taxon>Micrococcales</taxon>
        <taxon>Bogoriellaceae</taxon>
        <taxon>Georgenia</taxon>
    </lineage>
</organism>